<keyword evidence="2" id="KW-1185">Reference proteome</keyword>
<name>A0A1I8A079_9BILA</name>
<proteinExistence type="predicted"/>
<protein>
    <submittedName>
        <fullName evidence="3">RPN2_C domain-containing protein</fullName>
    </submittedName>
</protein>
<evidence type="ECO:0000256" key="1">
    <source>
        <dbReference type="SAM" id="MobiDB-lite"/>
    </source>
</evidence>
<reference evidence="3" key="1">
    <citation type="submission" date="2016-11" db="UniProtKB">
        <authorList>
            <consortium name="WormBaseParasite"/>
        </authorList>
    </citation>
    <scope>IDENTIFICATION</scope>
</reference>
<dbReference type="AlphaFoldDB" id="A0A1I8A079"/>
<feature type="region of interest" description="Disordered" evidence="1">
    <location>
        <begin position="41"/>
        <end position="110"/>
    </location>
</feature>
<dbReference type="Proteomes" id="UP000095287">
    <property type="component" value="Unplaced"/>
</dbReference>
<organism evidence="2 3">
    <name type="scientific">Steinernema glaseri</name>
    <dbReference type="NCBI Taxonomy" id="37863"/>
    <lineage>
        <taxon>Eukaryota</taxon>
        <taxon>Metazoa</taxon>
        <taxon>Ecdysozoa</taxon>
        <taxon>Nematoda</taxon>
        <taxon>Chromadorea</taxon>
        <taxon>Rhabditida</taxon>
        <taxon>Tylenchina</taxon>
        <taxon>Panagrolaimomorpha</taxon>
        <taxon>Strongyloidoidea</taxon>
        <taxon>Steinernematidae</taxon>
        <taxon>Steinernema</taxon>
    </lineage>
</organism>
<evidence type="ECO:0000313" key="3">
    <source>
        <dbReference type="WBParaSite" id="L893_g31384.t1"/>
    </source>
</evidence>
<sequence>MCKFSPRTTLYRTPYGKSRYLINLWELPRQDRATRQVAMSRALAPMTSPNPAVAVDDDDETKIFRGVEEDDEAEDHRTDPEDEDGDADAMDAEASSIKTESSEVAKETEQMNPAMPLANLLASQMATMAALSPAQFTVFFGS</sequence>
<dbReference type="WBParaSite" id="L893_g31384.t1">
    <property type="protein sequence ID" value="L893_g31384.t1"/>
    <property type="gene ID" value="L893_g31384"/>
</dbReference>
<accession>A0A1I8A079</accession>
<feature type="compositionally biased region" description="Acidic residues" evidence="1">
    <location>
        <begin position="80"/>
        <end position="91"/>
    </location>
</feature>
<feature type="compositionally biased region" description="Basic and acidic residues" evidence="1">
    <location>
        <begin position="100"/>
        <end position="109"/>
    </location>
</feature>
<evidence type="ECO:0000313" key="2">
    <source>
        <dbReference type="Proteomes" id="UP000095287"/>
    </source>
</evidence>